<dbReference type="AlphaFoldDB" id="A0A4Y2T3P1"/>
<name>A0A4Y2T3P1_ARAVE</name>
<sequence>MDLTLGSACVRSESSSSGAHFFPKISNSLNYDHIGALHMQKRRGGRVVKRWTANPLGSARDIIGSSQLLNVSQPRDERPTEKEQVIHYYSAHGSELPSSSDTHFFQVKISIFVKLRSIQEAPASARSDEALEWLRRWTVNPLAPACV</sequence>
<gene>
    <name evidence="1" type="ORF">AVEN_264638_1</name>
</gene>
<keyword evidence="2" id="KW-1185">Reference proteome</keyword>
<reference evidence="1 2" key="1">
    <citation type="journal article" date="2019" name="Sci. Rep.">
        <title>Orb-weaving spider Araneus ventricosus genome elucidates the spidroin gene catalogue.</title>
        <authorList>
            <person name="Kono N."/>
            <person name="Nakamura H."/>
            <person name="Ohtoshi R."/>
            <person name="Moran D.A.P."/>
            <person name="Shinohara A."/>
            <person name="Yoshida Y."/>
            <person name="Fujiwara M."/>
            <person name="Mori M."/>
            <person name="Tomita M."/>
            <person name="Arakawa K."/>
        </authorList>
    </citation>
    <scope>NUCLEOTIDE SEQUENCE [LARGE SCALE GENOMIC DNA]</scope>
</reference>
<dbReference type="EMBL" id="BGPR01025711">
    <property type="protein sequence ID" value="GBN94841.1"/>
    <property type="molecule type" value="Genomic_DNA"/>
</dbReference>
<dbReference type="Proteomes" id="UP000499080">
    <property type="component" value="Unassembled WGS sequence"/>
</dbReference>
<organism evidence="1 2">
    <name type="scientific">Araneus ventricosus</name>
    <name type="common">Orbweaver spider</name>
    <name type="synonym">Epeira ventricosa</name>
    <dbReference type="NCBI Taxonomy" id="182803"/>
    <lineage>
        <taxon>Eukaryota</taxon>
        <taxon>Metazoa</taxon>
        <taxon>Ecdysozoa</taxon>
        <taxon>Arthropoda</taxon>
        <taxon>Chelicerata</taxon>
        <taxon>Arachnida</taxon>
        <taxon>Araneae</taxon>
        <taxon>Araneomorphae</taxon>
        <taxon>Entelegynae</taxon>
        <taxon>Araneoidea</taxon>
        <taxon>Araneidae</taxon>
        <taxon>Araneus</taxon>
    </lineage>
</organism>
<evidence type="ECO:0000313" key="1">
    <source>
        <dbReference type="EMBL" id="GBN94841.1"/>
    </source>
</evidence>
<comment type="caution">
    <text evidence="1">The sequence shown here is derived from an EMBL/GenBank/DDBJ whole genome shotgun (WGS) entry which is preliminary data.</text>
</comment>
<protein>
    <submittedName>
        <fullName evidence="1">Uncharacterized protein</fullName>
    </submittedName>
</protein>
<accession>A0A4Y2T3P1</accession>
<evidence type="ECO:0000313" key="2">
    <source>
        <dbReference type="Proteomes" id="UP000499080"/>
    </source>
</evidence>
<proteinExistence type="predicted"/>